<comment type="caution">
    <text evidence="1">The sequence shown here is derived from an EMBL/GenBank/DDBJ whole genome shotgun (WGS) entry which is preliminary data.</text>
</comment>
<proteinExistence type="predicted"/>
<name>A0ACC2XT59_9TREE</name>
<gene>
    <name evidence="1" type="ORF">QFC24_001280</name>
</gene>
<keyword evidence="2" id="KW-1185">Reference proteome</keyword>
<accession>A0ACC2XT59</accession>
<reference evidence="1" key="1">
    <citation type="submission" date="2023-04" db="EMBL/GenBank/DDBJ databases">
        <title>Draft Genome sequencing of Naganishia species isolated from polar environments using Oxford Nanopore Technology.</title>
        <authorList>
            <person name="Leo P."/>
            <person name="Venkateswaran K."/>
        </authorList>
    </citation>
    <scope>NUCLEOTIDE SEQUENCE</scope>
    <source>
        <strain evidence="1">DBVPG 5303</strain>
    </source>
</reference>
<evidence type="ECO:0000313" key="2">
    <source>
        <dbReference type="Proteomes" id="UP001234202"/>
    </source>
</evidence>
<sequence>MPSVEEVFDDDTDFPLPEQQSQTAANYLRNTGSRGALLEEITDDDVDAIADAAGGDFDLDMDRIAEQGKGYGDSIGRPAYTASSSGVQRPSTSSSDLRPTNDRPQQQQQQGPMGGIMGDFMKMQQAEEARMKKLEKQLGSGMVMKDQQEFKDWNTLYPLYFDAKLSVNQGRRVPRAKAVWWPQSFHIAKACSSIGLQCVHEIEKTHPADWRNPGRVKVLLQKDGKFADPAITNRTQLCNRIATQIQRLNPSLVPKPDAIKRRRTEVVQASKPQSKLSSASSSQGKSTKSTQSLPAAKAALLRKRTRTLPPAAPLPFPPMDDRLPINSPAVALGIAVHSVKREIEQEKERKKLGQGQGSDAAGLALGNEAMGISGKPKMKKIVVRKR</sequence>
<evidence type="ECO:0000313" key="1">
    <source>
        <dbReference type="EMBL" id="KAJ9127048.1"/>
    </source>
</evidence>
<protein>
    <submittedName>
        <fullName evidence="1">Uncharacterized protein</fullName>
    </submittedName>
</protein>
<organism evidence="1 2">
    <name type="scientific">Naganishia onofrii</name>
    <dbReference type="NCBI Taxonomy" id="1851511"/>
    <lineage>
        <taxon>Eukaryota</taxon>
        <taxon>Fungi</taxon>
        <taxon>Dikarya</taxon>
        <taxon>Basidiomycota</taxon>
        <taxon>Agaricomycotina</taxon>
        <taxon>Tremellomycetes</taxon>
        <taxon>Filobasidiales</taxon>
        <taxon>Filobasidiaceae</taxon>
        <taxon>Naganishia</taxon>
    </lineage>
</organism>
<dbReference type="EMBL" id="JASBWV010000003">
    <property type="protein sequence ID" value="KAJ9127048.1"/>
    <property type="molecule type" value="Genomic_DNA"/>
</dbReference>
<dbReference type="Proteomes" id="UP001234202">
    <property type="component" value="Unassembled WGS sequence"/>
</dbReference>